<evidence type="ECO:0000313" key="3">
    <source>
        <dbReference type="Proteomes" id="UP000243579"/>
    </source>
</evidence>
<keyword evidence="1" id="KW-1133">Transmembrane helix</keyword>
<gene>
    <name evidence="2" type="ORF">ACHHYP_15464</name>
</gene>
<keyword evidence="1" id="KW-0812">Transmembrane</keyword>
<keyword evidence="3" id="KW-1185">Reference proteome</keyword>
<comment type="caution">
    <text evidence="2">The sequence shown here is derived from an EMBL/GenBank/DDBJ whole genome shotgun (WGS) entry which is preliminary data.</text>
</comment>
<organism evidence="2 3">
    <name type="scientific">Achlya hypogyna</name>
    <name type="common">Oomycete</name>
    <name type="synonym">Protoachlya hypogyna</name>
    <dbReference type="NCBI Taxonomy" id="1202772"/>
    <lineage>
        <taxon>Eukaryota</taxon>
        <taxon>Sar</taxon>
        <taxon>Stramenopiles</taxon>
        <taxon>Oomycota</taxon>
        <taxon>Saprolegniomycetes</taxon>
        <taxon>Saprolegniales</taxon>
        <taxon>Achlyaceae</taxon>
        <taxon>Achlya</taxon>
    </lineage>
</organism>
<keyword evidence="1" id="KW-0472">Membrane</keyword>
<dbReference type="OrthoDB" id="69310at2759"/>
<dbReference type="EMBL" id="JNBR01002415">
    <property type="protein sequence ID" value="OQR82819.1"/>
    <property type="molecule type" value="Genomic_DNA"/>
</dbReference>
<evidence type="ECO:0000313" key="2">
    <source>
        <dbReference type="EMBL" id="OQR82819.1"/>
    </source>
</evidence>
<accession>A0A1V9YAV6</accession>
<proteinExistence type="predicted"/>
<feature type="transmembrane region" description="Helical" evidence="1">
    <location>
        <begin position="21"/>
        <end position="39"/>
    </location>
</feature>
<name>A0A1V9YAV6_ACHHY</name>
<reference evidence="2 3" key="1">
    <citation type="journal article" date="2014" name="Genome Biol. Evol.">
        <title>The secreted proteins of Achlya hypogyna and Thraustotheca clavata identify the ancestral oomycete secretome and reveal gene acquisitions by horizontal gene transfer.</title>
        <authorList>
            <person name="Misner I."/>
            <person name="Blouin N."/>
            <person name="Leonard G."/>
            <person name="Richards T.A."/>
            <person name="Lane C.E."/>
        </authorList>
    </citation>
    <scope>NUCLEOTIDE SEQUENCE [LARGE SCALE GENOMIC DNA]</scope>
    <source>
        <strain evidence="2 3">ATCC 48635</strain>
    </source>
</reference>
<dbReference type="Proteomes" id="UP000243579">
    <property type="component" value="Unassembled WGS sequence"/>
</dbReference>
<sequence>MEKTDYALVQDQSALRKKVTRGVAIFVSIFAIGLGAGVITQEVLHNNEKGHNVGMAIGGDVGSCYGVHLIAGDKVLGDSSVCPGKTKTEILIDDVATTVKFDIPAAQCFSNITYLTNQTLPGSSAPASMAKITVQGTWIAAKLNESSYDACTTGGKAAGVSMKAPTSVKLDLASLHGATGLPKDNTTIINSLS</sequence>
<protein>
    <submittedName>
        <fullName evidence="2">Uncharacterized protein</fullName>
    </submittedName>
</protein>
<evidence type="ECO:0000256" key="1">
    <source>
        <dbReference type="SAM" id="Phobius"/>
    </source>
</evidence>
<dbReference type="AlphaFoldDB" id="A0A1V9YAV6"/>